<dbReference type="Pfam" id="PF03009">
    <property type="entry name" value="GDPD"/>
    <property type="match status" value="1"/>
</dbReference>
<feature type="domain" description="GP-PDE" evidence="1">
    <location>
        <begin position="15"/>
        <end position="255"/>
    </location>
</feature>
<dbReference type="InterPro" id="IPR017946">
    <property type="entry name" value="PLC-like_Pdiesterase_TIM-brl"/>
</dbReference>
<dbReference type="PROSITE" id="PS51704">
    <property type="entry name" value="GP_PDE"/>
    <property type="match status" value="1"/>
</dbReference>
<reference evidence="3" key="1">
    <citation type="journal article" date="2019" name="Int. J. Syst. Evol. Microbiol.">
        <title>The Global Catalogue of Microorganisms (GCM) 10K type strain sequencing project: providing services to taxonomists for standard genome sequencing and annotation.</title>
        <authorList>
            <consortium name="The Broad Institute Genomics Platform"/>
            <consortium name="The Broad Institute Genome Sequencing Center for Infectious Disease"/>
            <person name="Wu L."/>
            <person name="Ma J."/>
        </authorList>
    </citation>
    <scope>NUCLEOTIDE SEQUENCE [LARGE SCALE GENOMIC DNA]</scope>
    <source>
        <strain evidence="3">JCM 16929</strain>
    </source>
</reference>
<proteinExistence type="predicted"/>
<comment type="caution">
    <text evidence="2">The sequence shown here is derived from an EMBL/GenBank/DDBJ whole genome shotgun (WGS) entry which is preliminary data.</text>
</comment>
<protein>
    <submittedName>
        <fullName evidence="2">Glycerophosphodiester phosphodiesterase</fullName>
    </submittedName>
</protein>
<keyword evidence="3" id="KW-1185">Reference proteome</keyword>
<dbReference type="CDD" id="cd08561">
    <property type="entry name" value="GDPD_cytoplasmic_ScUgpQ2_like"/>
    <property type="match status" value="1"/>
</dbReference>
<evidence type="ECO:0000259" key="1">
    <source>
        <dbReference type="PROSITE" id="PS51704"/>
    </source>
</evidence>
<dbReference type="PANTHER" id="PTHR43805">
    <property type="entry name" value="GLYCEROPHOSPHORYL DIESTER PHOSPHODIESTERASE"/>
    <property type="match status" value="1"/>
</dbReference>
<evidence type="ECO:0000313" key="2">
    <source>
        <dbReference type="EMBL" id="GAA3635916.1"/>
    </source>
</evidence>
<dbReference type="EMBL" id="BAABAB010000039">
    <property type="protein sequence ID" value="GAA3635916.1"/>
    <property type="molecule type" value="Genomic_DNA"/>
</dbReference>
<dbReference type="SUPFAM" id="SSF51695">
    <property type="entry name" value="PLC-like phosphodiesterases"/>
    <property type="match status" value="1"/>
</dbReference>
<organism evidence="2 3">
    <name type="scientific">Microlunatus ginsengisoli</name>
    <dbReference type="NCBI Taxonomy" id="363863"/>
    <lineage>
        <taxon>Bacteria</taxon>
        <taxon>Bacillati</taxon>
        <taxon>Actinomycetota</taxon>
        <taxon>Actinomycetes</taxon>
        <taxon>Propionibacteriales</taxon>
        <taxon>Propionibacteriaceae</taxon>
        <taxon>Microlunatus</taxon>
    </lineage>
</organism>
<dbReference type="RefSeq" id="WP_344808470.1">
    <property type="nucleotide sequence ID" value="NZ_BAABAB010000039.1"/>
</dbReference>
<dbReference type="InterPro" id="IPR030395">
    <property type="entry name" value="GP_PDE_dom"/>
</dbReference>
<name>A0ABP7AM93_9ACTN</name>
<gene>
    <name evidence="2" type="ORF">GCM10022236_43160</name>
</gene>
<dbReference type="Proteomes" id="UP001501490">
    <property type="component" value="Unassembled WGS sequence"/>
</dbReference>
<dbReference type="Gene3D" id="3.20.20.190">
    <property type="entry name" value="Phosphatidylinositol (PI) phosphodiesterase"/>
    <property type="match status" value="1"/>
</dbReference>
<sequence>MSGTAALPYFGGTGFIAFAHRGGAEYAPNQGRENTVFAFRQAVELGYRYLETDVHASSDGVLFAFHDAQLDRVSGHSGRIEDLTAAQIAEVRIGGRDAVPTLAELFEAFPDARFNIDAKADAAVEELVAQIRRHDAGDRVCVSSFGVRRLRRLRRLLGPQVASSVSAVGVALFAFLPGLARLLPVPGDALQLPRYQRILGLRFTVVRPSVVRAAHASGKQVHVWTIDDADAMNQLIDLGVDGIFTDRIDTLRTVLQQRGLWSEQATP</sequence>
<dbReference type="PANTHER" id="PTHR43805:SF1">
    <property type="entry name" value="GP-PDE DOMAIN-CONTAINING PROTEIN"/>
    <property type="match status" value="1"/>
</dbReference>
<evidence type="ECO:0000313" key="3">
    <source>
        <dbReference type="Proteomes" id="UP001501490"/>
    </source>
</evidence>
<accession>A0ABP7AM93</accession>